<dbReference type="InterPro" id="IPR005829">
    <property type="entry name" value="Sugar_transporter_CS"/>
</dbReference>
<keyword evidence="2 5" id="KW-0812">Transmembrane</keyword>
<dbReference type="InterPro" id="IPR011701">
    <property type="entry name" value="MFS"/>
</dbReference>
<dbReference type="KEGG" id="plu:plu1514"/>
<dbReference type="InterPro" id="IPR053160">
    <property type="entry name" value="MFS_DHA3_Transporter"/>
</dbReference>
<reference evidence="7" key="1">
    <citation type="journal article" date="2003" name="Nat. Biotechnol.">
        <title>The genome sequence of the entomopathogenic bacterium Photorhabdus luminescens.</title>
        <authorList>
            <person name="Duchaud E."/>
            <person name="Rusniok C."/>
            <person name="Frangeul L."/>
            <person name="Buchrieser C."/>
            <person name="Givaudan A."/>
            <person name="Taourit S."/>
            <person name="Bocs S."/>
            <person name="Boursaux-Eude C."/>
            <person name="Chandler M."/>
            <person name="Charles J.-F."/>
            <person name="Dassa E."/>
            <person name="Derose R."/>
            <person name="Derzelle S."/>
            <person name="Freyssinet G."/>
            <person name="Gaudriault S."/>
            <person name="Medigue C."/>
            <person name="Lanois A."/>
            <person name="Powell K."/>
            <person name="Siguier P."/>
            <person name="Vincent R."/>
            <person name="Wingate V."/>
            <person name="Zouine M."/>
            <person name="Glaser P."/>
            <person name="Boemare N."/>
            <person name="Danchin A."/>
            <person name="Kunst F."/>
        </authorList>
    </citation>
    <scope>NUCLEOTIDE SEQUENCE [LARGE SCALE GENOMIC DNA]</scope>
    <source>
        <strain evidence="7">DSM 15139 / CIP 105565 / TT01</strain>
    </source>
</reference>
<feature type="transmembrane region" description="Helical" evidence="5">
    <location>
        <begin position="192"/>
        <end position="214"/>
    </location>
</feature>
<protein>
    <submittedName>
        <fullName evidence="6">Photorhabdus luminescens subsp. laumondii TTO1 complete genome segment 6/17</fullName>
    </submittedName>
</protein>
<evidence type="ECO:0000256" key="5">
    <source>
        <dbReference type="SAM" id="Phobius"/>
    </source>
</evidence>
<feature type="transmembrane region" description="Helical" evidence="5">
    <location>
        <begin position="141"/>
        <end position="161"/>
    </location>
</feature>
<dbReference type="AlphaFoldDB" id="Q7N6N2"/>
<evidence type="ECO:0000256" key="3">
    <source>
        <dbReference type="ARBA" id="ARBA00022989"/>
    </source>
</evidence>
<evidence type="ECO:0000256" key="4">
    <source>
        <dbReference type="ARBA" id="ARBA00023136"/>
    </source>
</evidence>
<dbReference type="EMBL" id="BX571864">
    <property type="protein sequence ID" value="CAE13807.1"/>
    <property type="molecule type" value="Genomic_DNA"/>
</dbReference>
<dbReference type="Pfam" id="PF07690">
    <property type="entry name" value="MFS_1"/>
    <property type="match status" value="1"/>
</dbReference>
<feature type="transmembrane region" description="Helical" evidence="5">
    <location>
        <begin position="226"/>
        <end position="248"/>
    </location>
</feature>
<keyword evidence="3 5" id="KW-1133">Transmembrane helix</keyword>
<dbReference type="PROSITE" id="PS00216">
    <property type="entry name" value="SUGAR_TRANSPORT_1"/>
    <property type="match status" value="1"/>
</dbReference>
<keyword evidence="4 5" id="KW-0472">Membrane</keyword>
<sequence length="381" mass="43295">MRMLVGATSTIFILNHGLTLVDIGLMKTIQSFIYFLFDIPSSYLADKFGRKFAIILSTTFGGVWLIITGIADSKYLFYIAEIFNSISLTILGGVFYSYLIDNSLNDNDTHKILGESNKLQFLFMAIFSIIGSLITDFDDRLVWLIAGSGCIILSVSLSWFLPKSITKNRQPNLSFLKEIKTSIAMLKDNKNYLFITSISLSSSLLYFQIILQYWQPLINYIIEELGVSIFFGIVFSAILLSQSISGWIISKNEDNNKNHLYSIVILLVCSLTCIYGVYEKNHITTISTIIMFGANQVMTTSLRSNYHQIIPSELRSTFDSFISTITRLIAVIVIPLIALITENFGWIYFPILISLIISINILCYFFIKKHHKRKPTWNPKS</sequence>
<feature type="transmembrane region" description="Helical" evidence="5">
    <location>
        <begin position="52"/>
        <end position="71"/>
    </location>
</feature>
<dbReference type="Gene3D" id="1.20.1250.20">
    <property type="entry name" value="MFS general substrate transporter like domains"/>
    <property type="match status" value="1"/>
</dbReference>
<feature type="transmembrane region" description="Helical" evidence="5">
    <location>
        <begin position="77"/>
        <end position="99"/>
    </location>
</feature>
<feature type="transmembrane region" description="Helical" evidence="5">
    <location>
        <begin position="318"/>
        <end position="340"/>
    </location>
</feature>
<feature type="transmembrane region" description="Helical" evidence="5">
    <location>
        <begin position="119"/>
        <end position="135"/>
    </location>
</feature>
<evidence type="ECO:0000256" key="2">
    <source>
        <dbReference type="ARBA" id="ARBA00022692"/>
    </source>
</evidence>
<dbReference type="PANTHER" id="PTHR23530">
    <property type="entry name" value="TRANSPORT PROTEIN-RELATED"/>
    <property type="match status" value="1"/>
</dbReference>
<dbReference type="GO" id="GO:0022857">
    <property type="term" value="F:transmembrane transporter activity"/>
    <property type="evidence" value="ECO:0007669"/>
    <property type="project" value="InterPro"/>
</dbReference>
<accession>Q7N6N2</accession>
<keyword evidence="7" id="KW-1185">Reference proteome</keyword>
<dbReference type="PANTHER" id="PTHR23530:SF1">
    <property type="entry name" value="PERMEASE, MAJOR FACILITATOR SUPERFAMILY-RELATED"/>
    <property type="match status" value="1"/>
</dbReference>
<feature type="transmembrane region" description="Helical" evidence="5">
    <location>
        <begin position="260"/>
        <end position="278"/>
    </location>
</feature>
<evidence type="ECO:0000313" key="7">
    <source>
        <dbReference type="Proteomes" id="UP000002514"/>
    </source>
</evidence>
<organism evidence="6 7">
    <name type="scientific">Photorhabdus laumondii subsp. laumondii (strain DSM 15139 / CIP 105565 / TT01)</name>
    <name type="common">Photorhabdus luminescens subsp. laumondii</name>
    <dbReference type="NCBI Taxonomy" id="243265"/>
    <lineage>
        <taxon>Bacteria</taxon>
        <taxon>Pseudomonadati</taxon>
        <taxon>Pseudomonadota</taxon>
        <taxon>Gammaproteobacteria</taxon>
        <taxon>Enterobacterales</taxon>
        <taxon>Morganellaceae</taxon>
        <taxon>Photorhabdus</taxon>
    </lineage>
</organism>
<dbReference type="CDD" id="cd06174">
    <property type="entry name" value="MFS"/>
    <property type="match status" value="1"/>
</dbReference>
<gene>
    <name evidence="6" type="ordered locus">plu1514</name>
</gene>
<dbReference type="HOGENOM" id="CLU_056347_0_0_6"/>
<proteinExistence type="predicted"/>
<dbReference type="STRING" id="243265.plu1514"/>
<name>Q7N6N2_PHOLL</name>
<feature type="transmembrane region" description="Helical" evidence="5">
    <location>
        <begin position="346"/>
        <end position="367"/>
    </location>
</feature>
<comment type="subcellular location">
    <subcellularLocation>
        <location evidence="1">Endomembrane system</location>
        <topology evidence="1">Multi-pass membrane protein</topology>
    </subcellularLocation>
</comment>
<dbReference type="InterPro" id="IPR036259">
    <property type="entry name" value="MFS_trans_sf"/>
</dbReference>
<evidence type="ECO:0000313" key="6">
    <source>
        <dbReference type="EMBL" id="CAE13807.1"/>
    </source>
</evidence>
<dbReference type="SUPFAM" id="SSF103473">
    <property type="entry name" value="MFS general substrate transporter"/>
    <property type="match status" value="1"/>
</dbReference>
<dbReference type="eggNOG" id="COG0738">
    <property type="taxonomic scope" value="Bacteria"/>
</dbReference>
<dbReference type="GO" id="GO:0005886">
    <property type="term" value="C:plasma membrane"/>
    <property type="evidence" value="ECO:0007669"/>
    <property type="project" value="UniProtKB-SubCell"/>
</dbReference>
<evidence type="ECO:0000256" key="1">
    <source>
        <dbReference type="ARBA" id="ARBA00004127"/>
    </source>
</evidence>
<dbReference type="Proteomes" id="UP000002514">
    <property type="component" value="Chromosome"/>
</dbReference>